<feature type="domain" description="Spore germination protein N-terminal" evidence="9">
    <location>
        <begin position="21"/>
        <end position="213"/>
    </location>
</feature>
<comment type="subcellular location">
    <subcellularLocation>
        <location evidence="1">Membrane</location>
        <topology evidence="1">Lipid-anchor</topology>
    </subcellularLocation>
</comment>
<dbReference type="Gene3D" id="3.30.300.210">
    <property type="entry name" value="Nutrient germinant receptor protein C, domain 3"/>
    <property type="match status" value="1"/>
</dbReference>
<evidence type="ECO:0000313" key="11">
    <source>
        <dbReference type="Proteomes" id="UP001079657"/>
    </source>
</evidence>
<dbReference type="PANTHER" id="PTHR35789:SF1">
    <property type="entry name" value="SPORE GERMINATION PROTEIN B3"/>
    <property type="match status" value="1"/>
</dbReference>
<dbReference type="PANTHER" id="PTHR35789">
    <property type="entry name" value="SPORE GERMINATION PROTEIN B3"/>
    <property type="match status" value="1"/>
</dbReference>
<evidence type="ECO:0000259" key="8">
    <source>
        <dbReference type="Pfam" id="PF05504"/>
    </source>
</evidence>
<keyword evidence="6" id="KW-0564">Palmitate</keyword>
<evidence type="ECO:0000256" key="7">
    <source>
        <dbReference type="ARBA" id="ARBA00023288"/>
    </source>
</evidence>
<comment type="similarity">
    <text evidence="2">Belongs to the GerABKC lipoprotein family.</text>
</comment>
<dbReference type="Pfam" id="PF05504">
    <property type="entry name" value="Spore_GerAC"/>
    <property type="match status" value="1"/>
</dbReference>
<organism evidence="10 11">
    <name type="scientific">Clostridium ganghwense</name>
    <dbReference type="NCBI Taxonomy" id="312089"/>
    <lineage>
        <taxon>Bacteria</taxon>
        <taxon>Bacillati</taxon>
        <taxon>Bacillota</taxon>
        <taxon>Clostridia</taxon>
        <taxon>Eubacteriales</taxon>
        <taxon>Clostridiaceae</taxon>
        <taxon>Clostridium</taxon>
    </lineage>
</organism>
<evidence type="ECO:0000313" key="10">
    <source>
        <dbReference type="EMBL" id="MCY6369852.1"/>
    </source>
</evidence>
<dbReference type="RefSeq" id="WP_268048235.1">
    <property type="nucleotide sequence ID" value="NZ_JAPQES010000001.1"/>
</dbReference>
<evidence type="ECO:0000256" key="5">
    <source>
        <dbReference type="ARBA" id="ARBA00023136"/>
    </source>
</evidence>
<dbReference type="PROSITE" id="PS51257">
    <property type="entry name" value="PROKAR_LIPOPROTEIN"/>
    <property type="match status" value="1"/>
</dbReference>
<keyword evidence="3" id="KW-0309">Germination</keyword>
<evidence type="ECO:0000256" key="4">
    <source>
        <dbReference type="ARBA" id="ARBA00022729"/>
    </source>
</evidence>
<protein>
    <submittedName>
        <fullName evidence="10">Ger(X)C family spore germination protein</fullName>
    </submittedName>
</protein>
<evidence type="ECO:0000256" key="6">
    <source>
        <dbReference type="ARBA" id="ARBA00023139"/>
    </source>
</evidence>
<dbReference type="InterPro" id="IPR046953">
    <property type="entry name" value="Spore_GerAC-like_C"/>
</dbReference>
<dbReference type="Pfam" id="PF25198">
    <property type="entry name" value="Spore_GerAC_N"/>
    <property type="match status" value="1"/>
</dbReference>
<accession>A0ABT4CLE0</accession>
<dbReference type="InterPro" id="IPR057336">
    <property type="entry name" value="GerAC_N"/>
</dbReference>
<sequence length="392" mass="45123">MKCKKIIPLILICCLMSGCWDKVEIDRKSFISTIAIDEGKDIDKEKELKEIKPGETFEEENFKKITITYGFPDISELGPEKGGTGKEKFIKTDAYSMQDAFTQMASKTSRSIHFGHVKLLILSEKLMEYPETLKEIFDYLERKPCLNKMMEVVVAKGRAEDYVKYQPVMEKNIESYITGLMENSTRNSSILPMSLNELLILLYQNGNAIIPSIYFDKLKDEIDLSGVAVIKDYKLEGYLEEKETSALEILRGKIQGGKQTIIKNGHPVDYEISGTDRRIELVDDDIDKLKVRIDIKLEGVLRGYILEGEVFSKNDISEFQNNFNDSIEKQCEKVVRITQDKFSVDPIGIREYLERFHPSVYKKVKDNWDEAYKNADIDVNVQTRIRRIGVTK</sequence>
<proteinExistence type="inferred from homology"/>
<keyword evidence="7" id="KW-0449">Lipoprotein</keyword>
<comment type="caution">
    <text evidence="10">The sequence shown here is derived from an EMBL/GenBank/DDBJ whole genome shotgun (WGS) entry which is preliminary data.</text>
</comment>
<dbReference type="Proteomes" id="UP001079657">
    <property type="component" value="Unassembled WGS sequence"/>
</dbReference>
<evidence type="ECO:0000256" key="1">
    <source>
        <dbReference type="ARBA" id="ARBA00004635"/>
    </source>
</evidence>
<feature type="domain" description="Spore germination GerAC-like C-terminal" evidence="8">
    <location>
        <begin position="225"/>
        <end position="389"/>
    </location>
</feature>
<dbReference type="EMBL" id="JAPQES010000001">
    <property type="protein sequence ID" value="MCY6369852.1"/>
    <property type="molecule type" value="Genomic_DNA"/>
</dbReference>
<gene>
    <name evidence="10" type="ORF">OXH55_04340</name>
</gene>
<dbReference type="InterPro" id="IPR038501">
    <property type="entry name" value="Spore_GerAC_C_sf"/>
</dbReference>
<keyword evidence="5" id="KW-0472">Membrane</keyword>
<evidence type="ECO:0000256" key="2">
    <source>
        <dbReference type="ARBA" id="ARBA00007886"/>
    </source>
</evidence>
<dbReference type="NCBIfam" id="TIGR02887">
    <property type="entry name" value="spore_ger_x_C"/>
    <property type="match status" value="1"/>
</dbReference>
<reference evidence="10" key="1">
    <citation type="submission" date="2022-12" db="EMBL/GenBank/DDBJ databases">
        <authorList>
            <person name="Wang J."/>
        </authorList>
    </citation>
    <scope>NUCLEOTIDE SEQUENCE</scope>
    <source>
        <strain evidence="10">HY-42-06</strain>
    </source>
</reference>
<name>A0ABT4CLE0_9CLOT</name>
<keyword evidence="4" id="KW-0732">Signal</keyword>
<evidence type="ECO:0000259" key="9">
    <source>
        <dbReference type="Pfam" id="PF25198"/>
    </source>
</evidence>
<dbReference type="InterPro" id="IPR008844">
    <property type="entry name" value="Spore_GerAC-like"/>
</dbReference>
<keyword evidence="11" id="KW-1185">Reference proteome</keyword>
<evidence type="ECO:0000256" key="3">
    <source>
        <dbReference type="ARBA" id="ARBA00022544"/>
    </source>
</evidence>